<reference evidence="9 10" key="1">
    <citation type="submission" date="2016-11" db="EMBL/GenBank/DDBJ databases">
        <authorList>
            <person name="Jaros S."/>
            <person name="Januszkiewicz K."/>
            <person name="Wedrychowicz H."/>
        </authorList>
    </citation>
    <scope>NUCLEOTIDE SEQUENCE [LARGE SCALE GENOMIC DNA]</scope>
    <source>
        <strain evidence="9 10">DSM 19980</strain>
    </source>
</reference>
<evidence type="ECO:0000256" key="5">
    <source>
        <dbReference type="ARBA" id="ARBA00023204"/>
    </source>
</evidence>
<feature type="domain" description="NAD-dependent DNA ligase N-terminal" evidence="8">
    <location>
        <begin position="26"/>
        <end position="431"/>
    </location>
</feature>
<organism evidence="9 10">
    <name type="scientific">Modicisalibacter ilicicola DSM 19980</name>
    <dbReference type="NCBI Taxonomy" id="1121942"/>
    <lineage>
        <taxon>Bacteria</taxon>
        <taxon>Pseudomonadati</taxon>
        <taxon>Pseudomonadota</taxon>
        <taxon>Gammaproteobacteria</taxon>
        <taxon>Oceanospirillales</taxon>
        <taxon>Halomonadaceae</taxon>
        <taxon>Modicisalibacter</taxon>
    </lineage>
</organism>
<keyword evidence="1 7" id="KW-0436">Ligase</keyword>
<dbReference type="InterPro" id="IPR013839">
    <property type="entry name" value="DNAligase_adenylation"/>
</dbReference>
<evidence type="ECO:0000256" key="2">
    <source>
        <dbReference type="ARBA" id="ARBA00022705"/>
    </source>
</evidence>
<evidence type="ECO:0000256" key="1">
    <source>
        <dbReference type="ARBA" id="ARBA00022598"/>
    </source>
</evidence>
<protein>
    <recommendedName>
        <fullName evidence="7">DNA ligase B</fullName>
        <ecNumber evidence="7">6.5.1.2</ecNumber>
    </recommendedName>
    <alternativeName>
        <fullName evidence="7">Polydeoxyribonucleotide synthase [NAD(+)] B</fullName>
    </alternativeName>
</protein>
<proteinExistence type="inferred from homology"/>
<dbReference type="PANTHER" id="PTHR47810:SF1">
    <property type="entry name" value="DNA LIGASE B"/>
    <property type="match status" value="1"/>
</dbReference>
<evidence type="ECO:0000256" key="4">
    <source>
        <dbReference type="ARBA" id="ARBA00023027"/>
    </source>
</evidence>
<dbReference type="AlphaFoldDB" id="A0A1M5CI82"/>
<dbReference type="SMART" id="SM00532">
    <property type="entry name" value="LIGANc"/>
    <property type="match status" value="1"/>
</dbReference>
<dbReference type="InterPro" id="IPR020923">
    <property type="entry name" value="DNA_ligase_B"/>
</dbReference>
<accession>A0A1M5CI82</accession>
<dbReference type="Pfam" id="PF03120">
    <property type="entry name" value="OB_DNA_ligase"/>
    <property type="match status" value="1"/>
</dbReference>
<feature type="active site" description="N6-AMP-lysine intermediate" evidence="7">
    <location>
        <position position="126"/>
    </location>
</feature>
<dbReference type="NCBIfam" id="NF005987">
    <property type="entry name" value="PRK08097.1"/>
    <property type="match status" value="1"/>
</dbReference>
<name>A0A1M5CI82_9GAMM</name>
<evidence type="ECO:0000256" key="7">
    <source>
        <dbReference type="HAMAP-Rule" id="MF_01587"/>
    </source>
</evidence>
<dbReference type="Proteomes" id="UP000184346">
    <property type="component" value="Unassembled WGS sequence"/>
</dbReference>
<dbReference type="Gene3D" id="1.10.287.610">
    <property type="entry name" value="Helix hairpin bin"/>
    <property type="match status" value="1"/>
</dbReference>
<dbReference type="InterPro" id="IPR012340">
    <property type="entry name" value="NA-bd_OB-fold"/>
</dbReference>
<sequence length="565" mass="63202">MAWLLLSAASPLPAEDSACPDWAPGDAREAVARLQERLDAWDDAYYRRGERLVSDGVYDAAKRRQRHWRRCFDLSPDAPLSSTRPRDGALLAHPLPQTGLHKAESRQAMGDWLEARQDQALWIQPKVDGVAISLIYEAGALSRVISRGDGRHGQDWTTHARRIPAIPGRLQDAPDRVILQGELYLRRPGHVQARDGTAGARADMIGLMARKQLSAEDGERIGLFVWDWPDAPDSTSGDMAARLEQLAGWGFDTRDHTLAVKGMAEVTEWRQRWYRHALPFATDGIVVRQAQRPPPASWQAKPPDWAIAWKHPATRSLALVTSIEFTVGRTGRITPVAHLSPVELDDRHVSRVSLGSLGRWQELDVRPGDQVLITLAGLTIPYLERVVLAAEPRRNVEVPRQEEYHELSCIELVDGCQAQFLARLVWLSRTLGMKGIGEGAWQTLMEGGQVSGLLDWSSLGSATLRTLPGVADARARQWHAAFQASRERSPALWLEALGMPSVPRDALHERGDFAGLDRLRQRSEQEWQTWPGIGPSRAAQLSRFFRHPGMHLLLQRLVAMRVLTR</sequence>
<dbReference type="InterPro" id="IPR004150">
    <property type="entry name" value="NAD_DNA_ligase_OB"/>
</dbReference>
<dbReference type="GO" id="GO:0006281">
    <property type="term" value="P:DNA repair"/>
    <property type="evidence" value="ECO:0007669"/>
    <property type="project" value="UniProtKB-KW"/>
</dbReference>
<dbReference type="SUPFAM" id="SSF47781">
    <property type="entry name" value="RuvA domain 2-like"/>
    <property type="match status" value="1"/>
</dbReference>
<dbReference type="InterPro" id="IPR013840">
    <property type="entry name" value="DNAligase_N"/>
</dbReference>
<keyword evidence="5 7" id="KW-0234">DNA repair</keyword>
<dbReference type="HAMAP" id="MF_01587">
    <property type="entry name" value="DNA_ligase_B"/>
    <property type="match status" value="1"/>
</dbReference>
<comment type="function">
    <text evidence="7">Catalyzes the formation of phosphodiester linkages between 5'-phosphoryl and 3'-hydroxyl groups in double-stranded DNA using NAD as a coenzyme and as the energy source for the reaction.</text>
</comment>
<dbReference type="SUPFAM" id="SSF50249">
    <property type="entry name" value="Nucleic acid-binding proteins"/>
    <property type="match status" value="1"/>
</dbReference>
<dbReference type="PROSITE" id="PS01056">
    <property type="entry name" value="DNA_LIGASE_N2"/>
    <property type="match status" value="1"/>
</dbReference>
<dbReference type="PIRSF" id="PIRSF001604">
    <property type="entry name" value="LigA"/>
    <property type="match status" value="1"/>
</dbReference>
<dbReference type="OrthoDB" id="9759736at2"/>
<dbReference type="GO" id="GO:0003911">
    <property type="term" value="F:DNA ligase (NAD+) activity"/>
    <property type="evidence" value="ECO:0007669"/>
    <property type="project" value="UniProtKB-UniRule"/>
</dbReference>
<comment type="similarity">
    <text evidence="7">Belongs to the NAD-dependent DNA ligase family. LigB subfamily.</text>
</comment>
<gene>
    <name evidence="7" type="primary">ligB</name>
    <name evidence="9" type="ORF">SAMN02745148_02926</name>
</gene>
<keyword evidence="2 7" id="KW-0235">DNA replication</keyword>
<evidence type="ECO:0000259" key="8">
    <source>
        <dbReference type="SMART" id="SM00532"/>
    </source>
</evidence>
<dbReference type="GO" id="GO:0006260">
    <property type="term" value="P:DNA replication"/>
    <property type="evidence" value="ECO:0007669"/>
    <property type="project" value="UniProtKB-KW"/>
</dbReference>
<dbReference type="SUPFAM" id="SSF56091">
    <property type="entry name" value="DNA ligase/mRNA capping enzyme, catalytic domain"/>
    <property type="match status" value="1"/>
</dbReference>
<comment type="catalytic activity">
    <reaction evidence="6 7">
        <text>NAD(+) + (deoxyribonucleotide)n-3'-hydroxyl + 5'-phospho-(deoxyribonucleotide)m = (deoxyribonucleotide)n+m + AMP + beta-nicotinamide D-nucleotide.</text>
        <dbReference type="EC" id="6.5.1.2"/>
    </reaction>
</comment>
<keyword evidence="3 7" id="KW-0227">DNA damage</keyword>
<evidence type="ECO:0000313" key="10">
    <source>
        <dbReference type="Proteomes" id="UP000184346"/>
    </source>
</evidence>
<keyword evidence="10" id="KW-1185">Reference proteome</keyword>
<dbReference type="InterPro" id="IPR001679">
    <property type="entry name" value="DNA_ligase"/>
</dbReference>
<dbReference type="InterPro" id="IPR010994">
    <property type="entry name" value="RuvA_2-like"/>
</dbReference>
<dbReference type="Gene3D" id="3.30.470.30">
    <property type="entry name" value="DNA ligase/mRNA capping enzyme"/>
    <property type="match status" value="1"/>
</dbReference>
<evidence type="ECO:0000256" key="3">
    <source>
        <dbReference type="ARBA" id="ARBA00022763"/>
    </source>
</evidence>
<dbReference type="PANTHER" id="PTHR47810">
    <property type="entry name" value="DNA LIGASE"/>
    <property type="match status" value="1"/>
</dbReference>
<dbReference type="STRING" id="1121942.SAMN02745148_02926"/>
<evidence type="ECO:0000256" key="6">
    <source>
        <dbReference type="ARBA" id="ARBA00034005"/>
    </source>
</evidence>
<dbReference type="EMBL" id="FQUJ01000014">
    <property type="protein sequence ID" value="SHF54381.1"/>
    <property type="molecule type" value="Genomic_DNA"/>
</dbReference>
<dbReference type="EC" id="6.5.1.2" evidence="7"/>
<dbReference type="InterPro" id="IPR033136">
    <property type="entry name" value="DNA_ligase_CS"/>
</dbReference>
<dbReference type="InterPro" id="IPR050326">
    <property type="entry name" value="NAD_dep_DNA_ligaseB"/>
</dbReference>
<keyword evidence="4 7" id="KW-0520">NAD</keyword>
<evidence type="ECO:0000313" key="9">
    <source>
        <dbReference type="EMBL" id="SHF54381.1"/>
    </source>
</evidence>
<dbReference type="Pfam" id="PF01653">
    <property type="entry name" value="DNA_ligase_aden"/>
    <property type="match status" value="1"/>
</dbReference>
<dbReference type="Gene3D" id="2.40.50.140">
    <property type="entry name" value="Nucleic acid-binding proteins"/>
    <property type="match status" value="1"/>
</dbReference>